<gene>
    <name evidence="1" type="ORF">KOEU_36350</name>
</gene>
<dbReference type="RefSeq" id="WP_161804146.1">
    <property type="nucleotide sequence ID" value="NZ_LHUQ01000058.1"/>
</dbReference>
<accession>A0A0M0EC96</accession>
<keyword evidence="2" id="KW-1185">Reference proteome</keyword>
<evidence type="ECO:0000313" key="2">
    <source>
        <dbReference type="Proteomes" id="UP000037566"/>
    </source>
</evidence>
<name>A0A0M0EC96_KOMEU</name>
<protein>
    <submittedName>
        <fullName evidence="1">Uncharacterized protein</fullName>
    </submittedName>
</protein>
<proteinExistence type="predicted"/>
<evidence type="ECO:0000313" key="1">
    <source>
        <dbReference type="EMBL" id="KON62865.1"/>
    </source>
</evidence>
<dbReference type="AlphaFoldDB" id="A0A0M0EC96"/>
<organism evidence="1 2">
    <name type="scientific">Komagataeibacter europaeus</name>
    <name type="common">Gluconacetobacter europaeus</name>
    <dbReference type="NCBI Taxonomy" id="33995"/>
    <lineage>
        <taxon>Bacteria</taxon>
        <taxon>Pseudomonadati</taxon>
        <taxon>Pseudomonadota</taxon>
        <taxon>Alphaproteobacteria</taxon>
        <taxon>Acetobacterales</taxon>
        <taxon>Acetobacteraceae</taxon>
        <taxon>Komagataeibacter</taxon>
    </lineage>
</organism>
<dbReference type="Proteomes" id="UP000037566">
    <property type="component" value="Unassembled WGS sequence"/>
</dbReference>
<dbReference type="PATRIC" id="fig|33995.3.peg.4029"/>
<comment type="caution">
    <text evidence="1">The sequence shown here is derived from an EMBL/GenBank/DDBJ whole genome shotgun (WGS) entry which is preliminary data.</text>
</comment>
<dbReference type="STRING" id="33995.KOEU_36350"/>
<reference evidence="1" key="1">
    <citation type="submission" date="2015-08" db="EMBL/GenBank/DDBJ databases">
        <title>Draft genome sequence of Komagataeibacter europaeus CECT 8546 a cellulose producer strain from vinegar produced by the traditional method.</title>
        <authorList>
            <person name="Poehlein A."/>
            <person name="Valera M.J."/>
            <person name="Haack F.S."/>
            <person name="Mas A."/>
            <person name="Daniel R."/>
            <person name="Streit W.R."/>
            <person name="Mateo E."/>
        </authorList>
    </citation>
    <scope>NUCLEOTIDE SEQUENCE [LARGE SCALE GENOMIC DNA]</scope>
    <source>
        <strain evidence="1">CECT 8546</strain>
    </source>
</reference>
<dbReference type="EMBL" id="LHUQ01000058">
    <property type="protein sequence ID" value="KON62865.1"/>
    <property type="molecule type" value="Genomic_DNA"/>
</dbReference>
<sequence>MKCHDGAQPHTDNSFLWHRTARVTAIRFGSRLWHGARIRQVGTRPSSRFFA</sequence>